<protein>
    <recommendedName>
        <fullName evidence="2">Ribosome-binding factor A</fullName>
    </recommendedName>
</protein>
<dbReference type="EMBL" id="JAAVJC010000165">
    <property type="protein sequence ID" value="NJQ16559.1"/>
    <property type="molecule type" value="Genomic_DNA"/>
</dbReference>
<evidence type="ECO:0000256" key="1">
    <source>
        <dbReference type="ARBA" id="ARBA00022517"/>
    </source>
</evidence>
<comment type="caution">
    <text evidence="4">The sequence shown here is derived from an EMBL/GenBank/DDBJ whole genome shotgun (WGS) entry which is preliminary data.</text>
</comment>
<dbReference type="PROSITE" id="PS01319">
    <property type="entry name" value="RBFA"/>
    <property type="match status" value="1"/>
</dbReference>
<dbReference type="InterPro" id="IPR023799">
    <property type="entry name" value="RbfA_dom_sf"/>
</dbReference>
<feature type="region of interest" description="Disordered" evidence="3">
    <location>
        <begin position="122"/>
        <end position="172"/>
    </location>
</feature>
<comment type="function">
    <text evidence="2">One of several proteins that assist in the late maturation steps of the functional core of the 30S ribosomal subunit. Associates with free 30S ribosomal subunits (but not with 30S subunits that are part of 70S ribosomes or polysomes). Required for efficient processing of 16S rRNA. May interact with the 5'-terminal helix region of 16S rRNA.</text>
</comment>
<name>A0ABX1CBS1_9ACTN</name>
<evidence type="ECO:0000256" key="2">
    <source>
        <dbReference type="HAMAP-Rule" id="MF_00003"/>
    </source>
</evidence>
<dbReference type="Gene3D" id="3.30.300.20">
    <property type="match status" value="1"/>
</dbReference>
<keyword evidence="1 2" id="KW-0690">Ribosome biogenesis</keyword>
<dbReference type="PANTHER" id="PTHR33515">
    <property type="entry name" value="RIBOSOME-BINDING FACTOR A, CHLOROPLASTIC-RELATED"/>
    <property type="match status" value="1"/>
</dbReference>
<feature type="compositionally biased region" description="Acidic residues" evidence="3">
    <location>
        <begin position="143"/>
        <end position="159"/>
    </location>
</feature>
<comment type="subunit">
    <text evidence="2">Monomer. Binds 30S ribosomal subunits, but not 50S ribosomal subunits or 70S ribosomes.</text>
</comment>
<proteinExistence type="inferred from homology"/>
<comment type="subcellular location">
    <subcellularLocation>
        <location evidence="2">Cytoplasm</location>
    </subcellularLocation>
</comment>
<dbReference type="RefSeq" id="WP_168089284.1">
    <property type="nucleotide sequence ID" value="NZ_BHZH01000262.1"/>
</dbReference>
<keyword evidence="2" id="KW-0963">Cytoplasm</keyword>
<gene>
    <name evidence="2 4" type="primary">rbfA</name>
    <name evidence="4" type="ORF">HCN52_16850</name>
</gene>
<dbReference type="Pfam" id="PF02033">
    <property type="entry name" value="RBFA"/>
    <property type="match status" value="1"/>
</dbReference>
<dbReference type="InterPro" id="IPR015946">
    <property type="entry name" value="KH_dom-like_a/b"/>
</dbReference>
<dbReference type="InterPro" id="IPR020053">
    <property type="entry name" value="Ribosome-bd_factorA_CS"/>
</dbReference>
<reference evidence="4 5" key="1">
    <citation type="submission" date="2020-03" db="EMBL/GenBank/DDBJ databases">
        <title>Draft genome of Streptomyces sp. ventii, isolated from the Axial Seamount in the Pacific Ocean, and resequencing of the two type strains Streptomyces lonarensis strain NCL 716 and Streptomyces bohaiensis strain 11A07.</title>
        <authorList>
            <person name="Loughran R.M."/>
            <person name="Pfannmuller K.M."/>
            <person name="Wasson B.J."/>
            <person name="Deadmond M.C."/>
            <person name="Paddock B.E."/>
            <person name="Koyack M.J."/>
            <person name="Gallegos D.A."/>
            <person name="Mitchell E.A."/>
            <person name="Ushijima B."/>
            <person name="Saw J.H."/>
            <person name="Mcphail K.L."/>
            <person name="Videau P."/>
        </authorList>
    </citation>
    <scope>NUCLEOTIDE SEQUENCE [LARGE SCALE GENOMIC DNA]</scope>
    <source>
        <strain evidence="4 5">11A07</strain>
    </source>
</reference>
<dbReference type="Proteomes" id="UP000727056">
    <property type="component" value="Unassembled WGS sequence"/>
</dbReference>
<dbReference type="InterPro" id="IPR000238">
    <property type="entry name" value="RbfA"/>
</dbReference>
<evidence type="ECO:0000313" key="5">
    <source>
        <dbReference type="Proteomes" id="UP000727056"/>
    </source>
</evidence>
<dbReference type="NCBIfam" id="TIGR00082">
    <property type="entry name" value="rbfA"/>
    <property type="match status" value="1"/>
</dbReference>
<evidence type="ECO:0000313" key="4">
    <source>
        <dbReference type="EMBL" id="NJQ16559.1"/>
    </source>
</evidence>
<comment type="similarity">
    <text evidence="2">Belongs to the RbfA family.</text>
</comment>
<evidence type="ECO:0000256" key="3">
    <source>
        <dbReference type="SAM" id="MobiDB-lite"/>
    </source>
</evidence>
<dbReference type="SUPFAM" id="SSF89919">
    <property type="entry name" value="Ribosome-binding factor A, RbfA"/>
    <property type="match status" value="1"/>
</dbReference>
<keyword evidence="5" id="KW-1185">Reference proteome</keyword>
<accession>A0ABX1CBS1</accession>
<dbReference type="HAMAP" id="MF_00003">
    <property type="entry name" value="RbfA"/>
    <property type="match status" value="1"/>
</dbReference>
<organism evidence="4 5">
    <name type="scientific">Streptomyces bohaiensis</name>
    <dbReference type="NCBI Taxonomy" id="1431344"/>
    <lineage>
        <taxon>Bacteria</taxon>
        <taxon>Bacillati</taxon>
        <taxon>Actinomycetota</taxon>
        <taxon>Actinomycetes</taxon>
        <taxon>Kitasatosporales</taxon>
        <taxon>Streptomycetaceae</taxon>
        <taxon>Streptomyces</taxon>
    </lineage>
</organism>
<dbReference type="PANTHER" id="PTHR33515:SF1">
    <property type="entry name" value="RIBOSOME-BINDING FACTOR A, CHLOROPLASTIC-RELATED"/>
    <property type="match status" value="1"/>
</dbReference>
<sequence length="172" mass="18456">MSGSARADNLAKLIREVVAQKIQRGIKDPRIKNHQVTVTDTRVTGDLRESTVFYTVYGDDTARAEVAAGLESARGMLRTEVGRAAGIKHTPSLAFVPDALPENARAMEELFDAARARDAKLRQEAEGAQYAGDPDPYGRNPADEVDEASETDEAPETDDGPTGGERGGDSAR</sequence>